<sequence length="537" mass="60842">MLTSHHFKFFIVIVIYAVYLRLRHDIVCVNALTCFVLCAAWALSELVLRLFLYPRFLTPLKHVPTPKIRHWLTGNMKSYFIELQDGMMQHWIRTVPNKGLIRLYIVGNFEWLFPTNVEALMEILVKKSYDFEKPEFIEHVLKQNIGDGLVLAKGDVHKAQRKILLPAFSSRQIQNLRSVFWSKGVQMAKMIDKHLSSRDTSNNSIQISEWSDRVTLDIIGKAGMGVEFRSLETPGNALTQAYHKLAMPSASEKLLIVLCVALSCPKLIYKFPTKRNREINEARQIVRDAARSVIEQGKTNKSSLEEPQNILSVAMHNGSFSDEGLVDQAMNFLSAGHETVSSAFQWSVYALCKHQDIQLRLREEIRANLPPLSAEPTQNHDLSLKNLPYLNAFCSEVLRFYPPIPKIARRAVRDTSIAGEFIPKGSHVVISPRIMNRMPELWGSNASDFNPDRFMASGTPTEDNTFSNQSFMTFLHGPRSCIAQGFAKAELAFLVASITGRFHMELQCPDAELQITEATTMVPSDGVMARFTPLDGW</sequence>
<dbReference type="PANTHER" id="PTHR24305:SF227">
    <property type="entry name" value="P450, PUTATIVE (EUROFUNG)-RELATED"/>
    <property type="match status" value="1"/>
</dbReference>
<evidence type="ECO:0000313" key="4">
    <source>
        <dbReference type="Proteomes" id="UP001152646"/>
    </source>
</evidence>
<reference evidence="3" key="1">
    <citation type="submission" date="2021-07" db="EMBL/GenBank/DDBJ databases">
        <authorList>
            <person name="Branca A.L. A."/>
        </authorList>
    </citation>
    <scope>NUCLEOTIDE SEQUENCE</scope>
</reference>
<comment type="cofactor">
    <cofactor evidence="1">
        <name>heme</name>
        <dbReference type="ChEBI" id="CHEBI:30413"/>
    </cofactor>
</comment>
<keyword evidence="1" id="KW-0479">Metal-binding</keyword>
<dbReference type="PANTHER" id="PTHR24305">
    <property type="entry name" value="CYTOCHROME P450"/>
    <property type="match status" value="1"/>
</dbReference>
<keyword evidence="2" id="KW-1133">Transmembrane helix</keyword>
<dbReference type="GO" id="GO:0005506">
    <property type="term" value="F:iron ion binding"/>
    <property type="evidence" value="ECO:0007669"/>
    <property type="project" value="InterPro"/>
</dbReference>
<dbReference type="InterPro" id="IPR050121">
    <property type="entry name" value="Cytochrome_P450_monoxygenase"/>
</dbReference>
<feature type="transmembrane region" description="Helical" evidence="2">
    <location>
        <begin position="29"/>
        <end position="52"/>
    </location>
</feature>
<dbReference type="InterPro" id="IPR001128">
    <property type="entry name" value="Cyt_P450"/>
</dbReference>
<evidence type="ECO:0000313" key="3">
    <source>
        <dbReference type="EMBL" id="CAG8379829.1"/>
    </source>
</evidence>
<feature type="binding site" description="axial binding residue" evidence="1">
    <location>
        <position position="481"/>
    </location>
    <ligand>
        <name>heme</name>
        <dbReference type="ChEBI" id="CHEBI:30413"/>
    </ligand>
    <ligandPart>
        <name>Fe</name>
        <dbReference type="ChEBI" id="CHEBI:18248"/>
    </ligandPart>
</feature>
<dbReference type="PRINTS" id="PR00463">
    <property type="entry name" value="EP450I"/>
</dbReference>
<dbReference type="EMBL" id="CAJVPA010000185">
    <property type="protein sequence ID" value="CAG8379829.1"/>
    <property type="molecule type" value="Genomic_DNA"/>
</dbReference>
<dbReference type="AlphaFoldDB" id="A0A9W4JB11"/>
<proteinExistence type="predicted"/>
<gene>
    <name evidence="3" type="ORF">PSALAMII_LOCUS5895</name>
</gene>
<comment type="caution">
    <text evidence="3">The sequence shown here is derived from an EMBL/GenBank/DDBJ whole genome shotgun (WGS) entry which is preliminary data.</text>
</comment>
<dbReference type="FunFam" id="1.10.630.10:FF:000051">
    <property type="entry name" value="Cytochrome P450 monooxygenase (Fum15)"/>
    <property type="match status" value="1"/>
</dbReference>
<protein>
    <submittedName>
        <fullName evidence="3">Uncharacterized protein</fullName>
    </submittedName>
</protein>
<keyword evidence="2" id="KW-0472">Membrane</keyword>
<dbReference type="OrthoDB" id="1470350at2759"/>
<dbReference type="InterPro" id="IPR036396">
    <property type="entry name" value="Cyt_P450_sf"/>
</dbReference>
<dbReference type="GO" id="GO:0016705">
    <property type="term" value="F:oxidoreductase activity, acting on paired donors, with incorporation or reduction of molecular oxygen"/>
    <property type="evidence" value="ECO:0007669"/>
    <property type="project" value="InterPro"/>
</dbReference>
<dbReference type="Proteomes" id="UP001152646">
    <property type="component" value="Unassembled WGS sequence"/>
</dbReference>
<dbReference type="GO" id="GO:0043386">
    <property type="term" value="P:mycotoxin biosynthetic process"/>
    <property type="evidence" value="ECO:0007669"/>
    <property type="project" value="UniProtKB-ARBA"/>
</dbReference>
<dbReference type="Gene3D" id="1.10.630.10">
    <property type="entry name" value="Cytochrome P450"/>
    <property type="match status" value="1"/>
</dbReference>
<evidence type="ECO:0000256" key="1">
    <source>
        <dbReference type="PIRSR" id="PIRSR602401-1"/>
    </source>
</evidence>
<organism evidence="3 4">
    <name type="scientific">Penicillium salamii</name>
    <dbReference type="NCBI Taxonomy" id="1612424"/>
    <lineage>
        <taxon>Eukaryota</taxon>
        <taxon>Fungi</taxon>
        <taxon>Dikarya</taxon>
        <taxon>Ascomycota</taxon>
        <taxon>Pezizomycotina</taxon>
        <taxon>Eurotiomycetes</taxon>
        <taxon>Eurotiomycetidae</taxon>
        <taxon>Eurotiales</taxon>
        <taxon>Aspergillaceae</taxon>
        <taxon>Penicillium</taxon>
    </lineage>
</organism>
<dbReference type="GO" id="GO:0020037">
    <property type="term" value="F:heme binding"/>
    <property type="evidence" value="ECO:0007669"/>
    <property type="project" value="InterPro"/>
</dbReference>
<dbReference type="GO" id="GO:0004497">
    <property type="term" value="F:monooxygenase activity"/>
    <property type="evidence" value="ECO:0007669"/>
    <property type="project" value="InterPro"/>
</dbReference>
<dbReference type="InterPro" id="IPR002401">
    <property type="entry name" value="Cyt_P450_E_grp-I"/>
</dbReference>
<dbReference type="Pfam" id="PF00067">
    <property type="entry name" value="p450"/>
    <property type="match status" value="1"/>
</dbReference>
<keyword evidence="2" id="KW-0812">Transmembrane</keyword>
<dbReference type="SUPFAM" id="SSF48264">
    <property type="entry name" value="Cytochrome P450"/>
    <property type="match status" value="1"/>
</dbReference>
<keyword evidence="1" id="KW-0349">Heme</keyword>
<keyword evidence="1" id="KW-0408">Iron</keyword>
<dbReference type="CDD" id="cd11069">
    <property type="entry name" value="CYP_FUM15-like"/>
    <property type="match status" value="1"/>
</dbReference>
<name>A0A9W4JB11_9EURO</name>
<evidence type="ECO:0000256" key="2">
    <source>
        <dbReference type="SAM" id="Phobius"/>
    </source>
</evidence>
<accession>A0A9W4JB11</accession>
<dbReference type="PRINTS" id="PR00385">
    <property type="entry name" value="P450"/>
</dbReference>